<feature type="domain" description="SGNH hydrolase-type esterase" evidence="4">
    <location>
        <begin position="31"/>
        <end position="271"/>
    </location>
</feature>
<dbReference type="CDD" id="cd01823">
    <property type="entry name" value="SEST_like"/>
    <property type="match status" value="1"/>
</dbReference>
<dbReference type="InterPro" id="IPR037460">
    <property type="entry name" value="SEST-like"/>
</dbReference>
<dbReference type="Gene3D" id="3.40.50.1110">
    <property type="entry name" value="SGNH hydrolase"/>
    <property type="match status" value="1"/>
</dbReference>
<dbReference type="Pfam" id="PF13472">
    <property type="entry name" value="Lipase_GDSL_2"/>
    <property type="match status" value="1"/>
</dbReference>
<dbReference type="GO" id="GO:0004806">
    <property type="term" value="F:triacylglycerol lipase activity"/>
    <property type="evidence" value="ECO:0007669"/>
    <property type="project" value="TreeGrafter"/>
</dbReference>
<evidence type="ECO:0000256" key="1">
    <source>
        <dbReference type="PIRSR" id="PIRSR637460-1"/>
    </source>
</evidence>
<evidence type="ECO:0000259" key="4">
    <source>
        <dbReference type="Pfam" id="PF13472"/>
    </source>
</evidence>
<evidence type="ECO:0000313" key="5">
    <source>
        <dbReference type="EMBL" id="BCK55572.1"/>
    </source>
</evidence>
<dbReference type="InterPro" id="IPR013830">
    <property type="entry name" value="SGNH_hydro"/>
</dbReference>
<reference evidence="5 6" key="1">
    <citation type="submission" date="2020-08" db="EMBL/GenBank/DDBJ databases">
        <title>Genome Sequencing of Nocardia wallacei strain FMUON74 and assembly.</title>
        <authorList>
            <person name="Toyokawa M."/>
            <person name="Uesaka K."/>
        </authorList>
    </citation>
    <scope>NUCLEOTIDE SEQUENCE [LARGE SCALE GENOMIC DNA]</scope>
    <source>
        <strain evidence="5 6">FMUON74</strain>
    </source>
</reference>
<dbReference type="PANTHER" id="PTHR37981">
    <property type="entry name" value="LIPASE 2"/>
    <property type="match status" value="1"/>
</dbReference>
<name>A0A7G1KK63_9NOCA</name>
<evidence type="ECO:0000256" key="2">
    <source>
        <dbReference type="PIRSR" id="PIRSR637460-2"/>
    </source>
</evidence>
<evidence type="ECO:0000256" key="3">
    <source>
        <dbReference type="SAM" id="SignalP"/>
    </source>
</evidence>
<dbReference type="InterPro" id="IPR036514">
    <property type="entry name" value="SGNH_hydro_sf"/>
</dbReference>
<sequence>MLSAVSAVLAVALCGGAAQGVTAPSGDRYVALGSSYAAGPGLEPVEDGPCARSGQNYAHRVAAAAGLDLVDASCSGATTADVLNRSQTVAGTVMPPQIGAVTSYTRLVTVTVGGNDLNLVGSMLAGSGCELLAGGVSGLCDRVTRTAPATQDDFAAVARSLADIVGAVRDRAPQARVLLVQYLPVLSATATTCAAAPMTPEQAVAARRTYDGLLAATEQAARATGAHTVTVPEAEEHTACTDDPWVFDFRHLPQRTDPTAVAGLYHPNVVGTEKVAERIIARLGM</sequence>
<feature type="disulfide bond" evidence="2">
    <location>
        <begin position="193"/>
        <end position="240"/>
    </location>
</feature>
<dbReference type="AlphaFoldDB" id="A0A7G1KK63"/>
<gene>
    <name evidence="5" type="ORF">NWFMUON74_33440</name>
</gene>
<dbReference type="SUPFAM" id="SSF52266">
    <property type="entry name" value="SGNH hydrolase"/>
    <property type="match status" value="1"/>
</dbReference>
<keyword evidence="6" id="KW-1185">Reference proteome</keyword>
<dbReference type="EMBL" id="AP023396">
    <property type="protein sequence ID" value="BCK55572.1"/>
    <property type="molecule type" value="Genomic_DNA"/>
</dbReference>
<dbReference type="Proteomes" id="UP000516173">
    <property type="component" value="Chromosome"/>
</dbReference>
<feature type="chain" id="PRO_5038940006" evidence="3">
    <location>
        <begin position="18"/>
        <end position="285"/>
    </location>
</feature>
<feature type="disulfide bond" evidence="2">
    <location>
        <begin position="50"/>
        <end position="74"/>
    </location>
</feature>
<dbReference type="GO" id="GO:0019433">
    <property type="term" value="P:triglyceride catabolic process"/>
    <property type="evidence" value="ECO:0007669"/>
    <property type="project" value="TreeGrafter"/>
</dbReference>
<proteinExistence type="predicted"/>
<keyword evidence="2" id="KW-1015">Disulfide bond</keyword>
<feature type="active site" description="Nucleophile" evidence="1">
    <location>
        <position position="35"/>
    </location>
</feature>
<dbReference type="KEGG" id="nwl:NWFMUON74_33440"/>
<keyword evidence="3" id="KW-0732">Signal</keyword>
<organism evidence="5 6">
    <name type="scientific">Nocardia wallacei</name>
    <dbReference type="NCBI Taxonomy" id="480035"/>
    <lineage>
        <taxon>Bacteria</taxon>
        <taxon>Bacillati</taxon>
        <taxon>Actinomycetota</taxon>
        <taxon>Actinomycetes</taxon>
        <taxon>Mycobacteriales</taxon>
        <taxon>Nocardiaceae</taxon>
        <taxon>Nocardia</taxon>
    </lineage>
</organism>
<feature type="signal peptide" evidence="3">
    <location>
        <begin position="1"/>
        <end position="17"/>
    </location>
</feature>
<keyword evidence="5" id="KW-0378">Hydrolase</keyword>
<evidence type="ECO:0000313" key="6">
    <source>
        <dbReference type="Proteomes" id="UP000516173"/>
    </source>
</evidence>
<dbReference type="PANTHER" id="PTHR37981:SF1">
    <property type="entry name" value="SGNH HYDROLASE-TYPE ESTERASE DOMAIN-CONTAINING PROTEIN"/>
    <property type="match status" value="1"/>
</dbReference>
<protein>
    <submittedName>
        <fullName evidence="5">Hydrolase</fullName>
    </submittedName>
</protein>
<feature type="disulfide bond" evidence="2">
    <location>
        <begin position="129"/>
        <end position="140"/>
    </location>
</feature>
<feature type="active site" evidence="1">
    <location>
        <position position="266"/>
    </location>
</feature>
<accession>A0A7G1KK63</accession>